<dbReference type="EMBL" id="JABCUS010000020">
    <property type="protein sequence ID" value="NMX04059.1"/>
    <property type="molecule type" value="Genomic_DNA"/>
</dbReference>
<evidence type="ECO:0000313" key="1">
    <source>
        <dbReference type="EMBL" id="NMX04059.1"/>
    </source>
</evidence>
<organism evidence="1 2">
    <name type="scientific">Mobiluncus mulieris</name>
    <dbReference type="NCBI Taxonomy" id="2052"/>
    <lineage>
        <taxon>Bacteria</taxon>
        <taxon>Bacillati</taxon>
        <taxon>Actinomycetota</taxon>
        <taxon>Actinomycetes</taxon>
        <taxon>Actinomycetales</taxon>
        <taxon>Actinomycetaceae</taxon>
        <taxon>Mobiluncus</taxon>
    </lineage>
</organism>
<gene>
    <name evidence="1" type="ORF">HHJ77_09040</name>
</gene>
<dbReference type="AlphaFoldDB" id="A0A7Y0UV69"/>
<protein>
    <submittedName>
        <fullName evidence="1">Uncharacterized protein</fullName>
    </submittedName>
</protein>
<reference evidence="1 2" key="1">
    <citation type="submission" date="2020-04" db="EMBL/GenBank/DDBJ databases">
        <title>Antimicrobial susceptibility and clonality of vaginal-derived multi-drug resistant Mobiluncus isolates in China.</title>
        <authorList>
            <person name="Zhang X."/>
        </authorList>
    </citation>
    <scope>NUCLEOTIDE SEQUENCE [LARGE SCALE GENOMIC DNA]</scope>
    <source>
        <strain evidence="1 2">12</strain>
    </source>
</reference>
<accession>A0A7Y0UV69</accession>
<sequence length="152" mass="16438">MAVGNLELTAIAWTKLLSKDMKMITSTSKRRSLVAIIGILAACLFALGFTTALGVASPASGDPEFNQIREKARSGKDLSLRELKILADPYRSPFYANVSVAEKDLVVRHNNNPDAFQLTISVNPDTAMAESVTATPRIESRSAKLNNPCKTT</sequence>
<dbReference type="Proteomes" id="UP000575397">
    <property type="component" value="Unassembled WGS sequence"/>
</dbReference>
<comment type="caution">
    <text evidence="1">The sequence shown here is derived from an EMBL/GenBank/DDBJ whole genome shotgun (WGS) entry which is preliminary data.</text>
</comment>
<proteinExistence type="predicted"/>
<evidence type="ECO:0000313" key="2">
    <source>
        <dbReference type="Proteomes" id="UP000575397"/>
    </source>
</evidence>
<name>A0A7Y0UV69_9ACTO</name>